<dbReference type="Proteomes" id="UP001187682">
    <property type="component" value="Unassembled WGS sequence"/>
</dbReference>
<accession>A0AAE8MYD6</accession>
<reference evidence="2" key="1">
    <citation type="submission" date="2018-03" db="EMBL/GenBank/DDBJ databases">
        <authorList>
            <person name="Guldener U."/>
        </authorList>
    </citation>
    <scope>NUCLEOTIDE SEQUENCE</scope>
</reference>
<sequence>METLCTVCEDLASRLSKEPEFSSQIPGDFNSLEERAAAGCAFCRLLRLYLVYGTQSNVQKLRAGGIRGLHIAAAPEYILAWSPLPEDPAVVVWPRLDLYLGGQTSYHDETPVSPSSEVDDVEPRSQRVIHALDHDGGLDNLIGIAQRWISTCLGTHRECNIEYGAAMRPPNPPQRVAPLLPTRVIDVGDGPGPPSPRLYTRASNQHRAEYFALSYTWGVGMFPARMTKSNLSSMTQGIDMASLPQTVQDAIIFTKRMGLSRYLWVDALCIIQTEGKGAGAGRDGAHVADWAVESSKFGEYYYNALCTLAATGTTCSTDGLFLHRPGLEYAVQPLSLHRYHTEDDSLREMTIEPQFPSWLDSIAFAPLLSRGWTVQERAMSMRILHFARDCVLWECCATRASEYCPSRIQEDDERGMIAGYVLMNLLLTLECEDDDKINVHWFDLVTMYILCEFTFFSDRLSALSGVARRIHDLTGKRYLAGLWEGTLEHGVVWYIKIPDSAAWKAETGNYIAPSWSWASIRGAASMYFLYQDHNGDGSDIPTLQGDWLFPLEVLHADTELTGPDPMGPVRGGRLRMRGQGLQINVLDGFWGDWEEKRQGLTNVATLGAKNGDMAQSVFELYLDDTLSSRRDALSSIFCLLAAVEDSDEAGRRAAGIALGDTGRERGGVKEYMRLGLISAPLSCFRDNTPSAVVDIV</sequence>
<organism evidence="2 3">
    <name type="scientific">Cephalotrichum gorgonifer</name>
    <dbReference type="NCBI Taxonomy" id="2041049"/>
    <lineage>
        <taxon>Eukaryota</taxon>
        <taxon>Fungi</taxon>
        <taxon>Dikarya</taxon>
        <taxon>Ascomycota</taxon>
        <taxon>Pezizomycotina</taxon>
        <taxon>Sordariomycetes</taxon>
        <taxon>Hypocreomycetidae</taxon>
        <taxon>Microascales</taxon>
        <taxon>Microascaceae</taxon>
        <taxon>Cephalotrichum</taxon>
    </lineage>
</organism>
<evidence type="ECO:0000313" key="3">
    <source>
        <dbReference type="Proteomes" id="UP001187682"/>
    </source>
</evidence>
<name>A0AAE8MYD6_9PEZI</name>
<dbReference type="PANTHER" id="PTHR33112:SF16">
    <property type="entry name" value="HETEROKARYON INCOMPATIBILITY DOMAIN-CONTAINING PROTEIN"/>
    <property type="match status" value="1"/>
</dbReference>
<feature type="domain" description="Heterokaryon incompatibility" evidence="1">
    <location>
        <begin position="210"/>
        <end position="376"/>
    </location>
</feature>
<dbReference type="PANTHER" id="PTHR33112">
    <property type="entry name" value="DOMAIN PROTEIN, PUTATIVE-RELATED"/>
    <property type="match status" value="1"/>
</dbReference>
<evidence type="ECO:0000313" key="2">
    <source>
        <dbReference type="EMBL" id="SPO01884.1"/>
    </source>
</evidence>
<gene>
    <name evidence="2" type="ORF">DNG_04557</name>
</gene>
<protein>
    <recommendedName>
        <fullName evidence="1">Heterokaryon incompatibility domain-containing protein</fullName>
    </recommendedName>
</protein>
<proteinExistence type="predicted"/>
<dbReference type="AlphaFoldDB" id="A0AAE8MYD6"/>
<evidence type="ECO:0000259" key="1">
    <source>
        <dbReference type="Pfam" id="PF06985"/>
    </source>
</evidence>
<dbReference type="InterPro" id="IPR010730">
    <property type="entry name" value="HET"/>
</dbReference>
<comment type="caution">
    <text evidence="2">The sequence shown here is derived from an EMBL/GenBank/DDBJ whole genome shotgun (WGS) entry which is preliminary data.</text>
</comment>
<dbReference type="EMBL" id="ONZQ02000005">
    <property type="protein sequence ID" value="SPO01884.1"/>
    <property type="molecule type" value="Genomic_DNA"/>
</dbReference>
<keyword evidence="3" id="KW-1185">Reference proteome</keyword>
<dbReference type="Pfam" id="PF06985">
    <property type="entry name" value="HET"/>
    <property type="match status" value="1"/>
</dbReference>